<gene>
    <name evidence="10" type="ORF">GCM10025790_03840</name>
</gene>
<dbReference type="PANTHER" id="PTHR48069">
    <property type="entry name" value="DIHYDROFOLATE REDUCTASE"/>
    <property type="match status" value="1"/>
</dbReference>
<dbReference type="PRINTS" id="PR00070">
    <property type="entry name" value="DHFR"/>
</dbReference>
<evidence type="ECO:0000256" key="4">
    <source>
        <dbReference type="ARBA" id="ARBA00022563"/>
    </source>
</evidence>
<evidence type="ECO:0000256" key="5">
    <source>
        <dbReference type="ARBA" id="ARBA00022857"/>
    </source>
</evidence>
<dbReference type="EC" id="1.5.1.3" evidence="3 7"/>
<dbReference type="InterPro" id="IPR024072">
    <property type="entry name" value="DHFR-like_dom_sf"/>
</dbReference>
<dbReference type="RefSeq" id="WP_345476407.1">
    <property type="nucleotide sequence ID" value="NZ_BAABLW010000002.1"/>
</dbReference>
<dbReference type="InterPro" id="IPR001796">
    <property type="entry name" value="DHFR_dom"/>
</dbReference>
<dbReference type="InterPro" id="IPR012259">
    <property type="entry name" value="DHFR"/>
</dbReference>
<evidence type="ECO:0000259" key="9">
    <source>
        <dbReference type="PROSITE" id="PS51330"/>
    </source>
</evidence>
<feature type="domain" description="DHFR" evidence="9">
    <location>
        <begin position="4"/>
        <end position="178"/>
    </location>
</feature>
<dbReference type="Pfam" id="PF00186">
    <property type="entry name" value="DHFR_1"/>
    <property type="match status" value="1"/>
</dbReference>
<evidence type="ECO:0000256" key="3">
    <source>
        <dbReference type="ARBA" id="ARBA00012856"/>
    </source>
</evidence>
<name>A0ABP9FWR9_9MICC</name>
<comment type="catalytic activity">
    <reaction evidence="7">
        <text>(6S)-5,6,7,8-tetrahydrofolate + NADP(+) = 7,8-dihydrofolate + NADPH + H(+)</text>
        <dbReference type="Rhea" id="RHEA:15009"/>
        <dbReference type="ChEBI" id="CHEBI:15378"/>
        <dbReference type="ChEBI" id="CHEBI:57451"/>
        <dbReference type="ChEBI" id="CHEBI:57453"/>
        <dbReference type="ChEBI" id="CHEBI:57783"/>
        <dbReference type="ChEBI" id="CHEBI:58349"/>
        <dbReference type="EC" id="1.5.1.3"/>
    </reaction>
</comment>
<dbReference type="PIRSF" id="PIRSF000194">
    <property type="entry name" value="DHFR"/>
    <property type="match status" value="1"/>
</dbReference>
<dbReference type="Gene3D" id="3.40.430.10">
    <property type="entry name" value="Dihydrofolate Reductase, subunit A"/>
    <property type="match status" value="1"/>
</dbReference>
<protein>
    <recommendedName>
        <fullName evidence="3 7">Dihydrofolate reductase</fullName>
        <ecNumber evidence="3 7">1.5.1.3</ecNumber>
    </recommendedName>
</protein>
<evidence type="ECO:0000256" key="2">
    <source>
        <dbReference type="ARBA" id="ARBA00009539"/>
    </source>
</evidence>
<evidence type="ECO:0000313" key="10">
    <source>
        <dbReference type="EMBL" id="GAA4912475.1"/>
    </source>
</evidence>
<comment type="caution">
    <text evidence="10">The sequence shown here is derived from an EMBL/GenBank/DDBJ whole genome shotgun (WGS) entry which is preliminary data.</text>
</comment>
<dbReference type="InterPro" id="IPR017925">
    <property type="entry name" value="DHFR_CS"/>
</dbReference>
<keyword evidence="11" id="KW-1185">Reference proteome</keyword>
<keyword evidence="5 7" id="KW-0521">NADP</keyword>
<evidence type="ECO:0000256" key="1">
    <source>
        <dbReference type="ARBA" id="ARBA00004903"/>
    </source>
</evidence>
<comment type="function">
    <text evidence="7">Key enzyme in folate metabolism. Catalyzes an essential reaction for de novo glycine and purine synthesis, and for DNA precursor synthesis.</text>
</comment>
<dbReference type="PROSITE" id="PS00075">
    <property type="entry name" value="DHFR_1"/>
    <property type="match status" value="1"/>
</dbReference>
<keyword evidence="6 7" id="KW-0560">Oxidoreductase</keyword>
<dbReference type="PROSITE" id="PS51330">
    <property type="entry name" value="DHFR_2"/>
    <property type="match status" value="1"/>
</dbReference>
<comment type="similarity">
    <text evidence="2 7 8">Belongs to the dihydrofolate reductase family.</text>
</comment>
<dbReference type="SUPFAM" id="SSF53597">
    <property type="entry name" value="Dihydrofolate reductase-like"/>
    <property type="match status" value="1"/>
</dbReference>
<proteinExistence type="inferred from homology"/>
<keyword evidence="4 7" id="KW-0554">One-carbon metabolism</keyword>
<dbReference type="EMBL" id="BAABLW010000002">
    <property type="protein sequence ID" value="GAA4912475.1"/>
    <property type="molecule type" value="Genomic_DNA"/>
</dbReference>
<dbReference type="Proteomes" id="UP001500368">
    <property type="component" value="Unassembled WGS sequence"/>
</dbReference>
<dbReference type="PANTHER" id="PTHR48069:SF3">
    <property type="entry name" value="DIHYDROFOLATE REDUCTASE"/>
    <property type="match status" value="1"/>
</dbReference>
<evidence type="ECO:0000313" key="11">
    <source>
        <dbReference type="Proteomes" id="UP001500368"/>
    </source>
</evidence>
<sequence>MSAAVGVIWAQTPDRVIGRHGTMPWHVPEDMAYFKTVTAGCPVIMGRKTWESLPERFRPLPGRSNIVVTRDTSRAAELAQQGALTTSSLEDAVALGQEQAGESSAVWIMGGGAIYAEAVEKGIAHLASVTVLDLDIEGDTFAPELDPAAWELAGSAQGLGKWDTSESGVRYRFETYARRR</sequence>
<evidence type="ECO:0000256" key="8">
    <source>
        <dbReference type="RuleBase" id="RU004474"/>
    </source>
</evidence>
<evidence type="ECO:0000256" key="6">
    <source>
        <dbReference type="ARBA" id="ARBA00023002"/>
    </source>
</evidence>
<dbReference type="CDD" id="cd00209">
    <property type="entry name" value="DHFR"/>
    <property type="match status" value="1"/>
</dbReference>
<reference evidence="11" key="1">
    <citation type="journal article" date="2019" name="Int. J. Syst. Evol. Microbiol.">
        <title>The Global Catalogue of Microorganisms (GCM) 10K type strain sequencing project: providing services to taxonomists for standard genome sequencing and annotation.</title>
        <authorList>
            <consortium name="The Broad Institute Genomics Platform"/>
            <consortium name="The Broad Institute Genome Sequencing Center for Infectious Disease"/>
            <person name="Wu L."/>
            <person name="Ma J."/>
        </authorList>
    </citation>
    <scope>NUCLEOTIDE SEQUENCE [LARGE SCALE GENOMIC DNA]</scope>
    <source>
        <strain evidence="11">JCM 19129</strain>
    </source>
</reference>
<comment type="pathway">
    <text evidence="1 7">Cofactor biosynthesis; tetrahydrofolate biosynthesis; 5,6,7,8-tetrahydrofolate from 7,8-dihydrofolate: step 1/1.</text>
</comment>
<organism evidence="10 11">
    <name type="scientific">Nesterenkonia rhizosphaerae</name>
    <dbReference type="NCBI Taxonomy" id="1348272"/>
    <lineage>
        <taxon>Bacteria</taxon>
        <taxon>Bacillati</taxon>
        <taxon>Actinomycetota</taxon>
        <taxon>Actinomycetes</taxon>
        <taxon>Micrococcales</taxon>
        <taxon>Micrococcaceae</taxon>
        <taxon>Nesterenkonia</taxon>
    </lineage>
</organism>
<accession>A0ABP9FWR9</accession>
<evidence type="ECO:0000256" key="7">
    <source>
        <dbReference type="PIRNR" id="PIRNR000194"/>
    </source>
</evidence>